<feature type="non-terminal residue" evidence="2">
    <location>
        <position position="50"/>
    </location>
</feature>
<dbReference type="AlphaFoldDB" id="A0A2I0HH75"/>
<feature type="region of interest" description="Disordered" evidence="1">
    <location>
        <begin position="31"/>
        <end position="50"/>
    </location>
</feature>
<organism evidence="2 3">
    <name type="scientific">Punica granatum</name>
    <name type="common">Pomegranate</name>
    <dbReference type="NCBI Taxonomy" id="22663"/>
    <lineage>
        <taxon>Eukaryota</taxon>
        <taxon>Viridiplantae</taxon>
        <taxon>Streptophyta</taxon>
        <taxon>Embryophyta</taxon>
        <taxon>Tracheophyta</taxon>
        <taxon>Spermatophyta</taxon>
        <taxon>Magnoliopsida</taxon>
        <taxon>eudicotyledons</taxon>
        <taxon>Gunneridae</taxon>
        <taxon>Pentapetalae</taxon>
        <taxon>rosids</taxon>
        <taxon>malvids</taxon>
        <taxon>Myrtales</taxon>
        <taxon>Lythraceae</taxon>
        <taxon>Punica</taxon>
    </lineage>
</organism>
<keyword evidence="3" id="KW-1185">Reference proteome</keyword>
<name>A0A2I0HH75_PUNGR</name>
<gene>
    <name evidence="2" type="ORF">CRG98_048581</name>
</gene>
<evidence type="ECO:0000313" key="3">
    <source>
        <dbReference type="Proteomes" id="UP000233551"/>
    </source>
</evidence>
<protein>
    <submittedName>
        <fullName evidence="2">Uncharacterized protein</fullName>
    </submittedName>
</protein>
<sequence>MRVRYSSMVGVSSTPWISKMAWVESQNVTAAPRKIQSTRRVDSMGTSSTK</sequence>
<dbReference type="Proteomes" id="UP000233551">
    <property type="component" value="Unassembled WGS sequence"/>
</dbReference>
<reference evidence="2 3" key="1">
    <citation type="submission" date="2017-11" db="EMBL/GenBank/DDBJ databases">
        <title>De-novo sequencing of pomegranate (Punica granatum L.) genome.</title>
        <authorList>
            <person name="Akparov Z."/>
            <person name="Amiraslanov A."/>
            <person name="Hajiyeva S."/>
            <person name="Abbasov M."/>
            <person name="Kaur K."/>
            <person name="Hamwieh A."/>
            <person name="Solovyev V."/>
            <person name="Salamov A."/>
            <person name="Braich B."/>
            <person name="Kosarev P."/>
            <person name="Mahmoud A."/>
            <person name="Hajiyev E."/>
            <person name="Babayeva S."/>
            <person name="Izzatullayeva V."/>
            <person name="Mammadov A."/>
            <person name="Mammadov A."/>
            <person name="Sharifova S."/>
            <person name="Ojaghi J."/>
            <person name="Eynullazada K."/>
            <person name="Bayramov B."/>
            <person name="Abdulazimova A."/>
            <person name="Shahmuradov I."/>
        </authorList>
    </citation>
    <scope>NUCLEOTIDE SEQUENCE [LARGE SCALE GENOMIC DNA]</scope>
    <source>
        <strain evidence="3">cv. AG2017</strain>
        <tissue evidence="2">Leaf</tissue>
    </source>
</reference>
<dbReference type="EMBL" id="PGOL01013396">
    <property type="protein sequence ID" value="PKI31028.1"/>
    <property type="molecule type" value="Genomic_DNA"/>
</dbReference>
<accession>A0A2I0HH75</accession>
<evidence type="ECO:0000313" key="2">
    <source>
        <dbReference type="EMBL" id="PKI31028.1"/>
    </source>
</evidence>
<proteinExistence type="predicted"/>
<evidence type="ECO:0000256" key="1">
    <source>
        <dbReference type="SAM" id="MobiDB-lite"/>
    </source>
</evidence>
<comment type="caution">
    <text evidence="2">The sequence shown here is derived from an EMBL/GenBank/DDBJ whole genome shotgun (WGS) entry which is preliminary data.</text>
</comment>